<keyword evidence="9" id="KW-0411">Iron-sulfur</keyword>
<keyword evidence="5" id="KW-0274">FAD</keyword>
<dbReference type="Gene3D" id="3.30.43.10">
    <property type="entry name" value="Uridine Diphospho-n-acetylenolpyruvylglucosamine Reductase, domain 2"/>
    <property type="match status" value="1"/>
</dbReference>
<keyword evidence="3" id="KW-0285">Flavoprotein</keyword>
<dbReference type="Pfam" id="PF01565">
    <property type="entry name" value="FAD_binding_4"/>
    <property type="match status" value="1"/>
</dbReference>
<dbReference type="InterPro" id="IPR016169">
    <property type="entry name" value="FAD-bd_PCMH_sub2"/>
</dbReference>
<dbReference type="PROSITE" id="PS51379">
    <property type="entry name" value="4FE4S_FER_2"/>
    <property type="match status" value="1"/>
</dbReference>
<dbReference type="GO" id="GO:0046872">
    <property type="term" value="F:metal ion binding"/>
    <property type="evidence" value="ECO:0007669"/>
    <property type="project" value="UniProtKB-KW"/>
</dbReference>
<dbReference type="InterPro" id="IPR036318">
    <property type="entry name" value="FAD-bd_PCMH-like_sf"/>
</dbReference>
<dbReference type="KEGG" id="caz:CARG_04655"/>
<evidence type="ECO:0000256" key="6">
    <source>
        <dbReference type="ARBA" id="ARBA00022946"/>
    </source>
</evidence>
<keyword evidence="7" id="KW-0560">Oxidoreductase</keyword>
<keyword evidence="6" id="KW-0809">Transit peptide</keyword>
<accession>U3GUB7</accession>
<keyword evidence="15" id="KW-1185">Reference proteome</keyword>
<name>U3GUB7_9CORY</name>
<evidence type="ECO:0000256" key="11">
    <source>
        <dbReference type="SAM" id="MobiDB-lite"/>
    </source>
</evidence>
<dbReference type="PANTHER" id="PTHR11748:SF111">
    <property type="entry name" value="D-LACTATE DEHYDROGENASE, MITOCHONDRIAL-RELATED"/>
    <property type="match status" value="1"/>
</dbReference>
<dbReference type="STRING" id="1348662.CARG_04655"/>
<evidence type="ECO:0000256" key="10">
    <source>
        <dbReference type="ARBA" id="ARBA00038897"/>
    </source>
</evidence>
<dbReference type="Pfam" id="PF13183">
    <property type="entry name" value="Fer4_8"/>
    <property type="match status" value="1"/>
</dbReference>
<dbReference type="InterPro" id="IPR017896">
    <property type="entry name" value="4Fe4S_Fe-S-bd"/>
</dbReference>
<dbReference type="InterPro" id="IPR006094">
    <property type="entry name" value="Oxid_FAD_bind_N"/>
</dbReference>
<dbReference type="PANTHER" id="PTHR11748">
    <property type="entry name" value="D-LACTATE DEHYDROGENASE"/>
    <property type="match status" value="1"/>
</dbReference>
<dbReference type="GO" id="GO:0008720">
    <property type="term" value="F:D-lactate dehydrogenase (NAD+) activity"/>
    <property type="evidence" value="ECO:0007669"/>
    <property type="project" value="TreeGrafter"/>
</dbReference>
<dbReference type="Gene3D" id="3.30.70.2740">
    <property type="match status" value="1"/>
</dbReference>
<dbReference type="SUPFAM" id="SSF46548">
    <property type="entry name" value="alpha-helical ferredoxin"/>
    <property type="match status" value="1"/>
</dbReference>
<dbReference type="Pfam" id="PF02913">
    <property type="entry name" value="FAD-oxidase_C"/>
    <property type="match status" value="1"/>
</dbReference>
<dbReference type="SUPFAM" id="SSF56176">
    <property type="entry name" value="FAD-binding/transporter-associated domain-like"/>
    <property type="match status" value="1"/>
</dbReference>
<dbReference type="eggNOG" id="COG0277">
    <property type="taxonomic scope" value="Bacteria"/>
</dbReference>
<evidence type="ECO:0000256" key="5">
    <source>
        <dbReference type="ARBA" id="ARBA00022827"/>
    </source>
</evidence>
<organism evidence="14 15">
    <name type="scientific">Corynebacterium argentoratense DSM 44202</name>
    <dbReference type="NCBI Taxonomy" id="1348662"/>
    <lineage>
        <taxon>Bacteria</taxon>
        <taxon>Bacillati</taxon>
        <taxon>Actinomycetota</taxon>
        <taxon>Actinomycetes</taxon>
        <taxon>Mycobacteriales</taxon>
        <taxon>Corynebacteriaceae</taxon>
        <taxon>Corynebacterium</taxon>
    </lineage>
</organism>
<evidence type="ECO:0000256" key="4">
    <source>
        <dbReference type="ARBA" id="ARBA00022723"/>
    </source>
</evidence>
<evidence type="ECO:0000256" key="7">
    <source>
        <dbReference type="ARBA" id="ARBA00023002"/>
    </source>
</evidence>
<comment type="similarity">
    <text evidence="2">Belongs to the FAD-binding oxidoreductase/transferase type 4 family.</text>
</comment>
<dbReference type="Gene3D" id="1.10.1060.10">
    <property type="entry name" value="Alpha-helical ferredoxin"/>
    <property type="match status" value="1"/>
</dbReference>
<dbReference type="Pfam" id="PF02754">
    <property type="entry name" value="CCG"/>
    <property type="match status" value="2"/>
</dbReference>
<evidence type="ECO:0000256" key="8">
    <source>
        <dbReference type="ARBA" id="ARBA00023004"/>
    </source>
</evidence>
<evidence type="ECO:0000313" key="14">
    <source>
        <dbReference type="EMBL" id="AGU15070.1"/>
    </source>
</evidence>
<dbReference type="InterPro" id="IPR004017">
    <property type="entry name" value="Cys_rich_dom"/>
</dbReference>
<dbReference type="RefSeq" id="WP_020976222.1">
    <property type="nucleotide sequence ID" value="NC_022198.1"/>
</dbReference>
<evidence type="ECO:0000256" key="1">
    <source>
        <dbReference type="ARBA" id="ARBA00001974"/>
    </source>
</evidence>
<feature type="domain" description="4Fe-4S ferredoxin-type" evidence="12">
    <location>
        <begin position="561"/>
        <end position="590"/>
    </location>
</feature>
<keyword evidence="4" id="KW-0479">Metal-binding</keyword>
<dbReference type="InterPro" id="IPR016164">
    <property type="entry name" value="FAD-linked_Oxase-like_C"/>
</dbReference>
<comment type="cofactor">
    <cofactor evidence="1">
        <name>FAD</name>
        <dbReference type="ChEBI" id="CHEBI:57692"/>
    </cofactor>
</comment>
<dbReference type="PROSITE" id="PS00198">
    <property type="entry name" value="4FE4S_FER_1"/>
    <property type="match status" value="1"/>
</dbReference>
<evidence type="ECO:0000256" key="9">
    <source>
        <dbReference type="ARBA" id="ARBA00023014"/>
    </source>
</evidence>
<dbReference type="InterPro" id="IPR016166">
    <property type="entry name" value="FAD-bd_PCMH"/>
</dbReference>
<dbReference type="InterPro" id="IPR009051">
    <property type="entry name" value="Helical_ferredxn"/>
</dbReference>
<proteinExistence type="inferred from homology"/>
<dbReference type="eggNOG" id="COG0247">
    <property type="taxonomic scope" value="Bacteria"/>
</dbReference>
<dbReference type="GO" id="GO:0004458">
    <property type="term" value="F:D-lactate dehydrogenase (cytochrome) activity"/>
    <property type="evidence" value="ECO:0007669"/>
    <property type="project" value="UniProtKB-EC"/>
</dbReference>
<dbReference type="EMBL" id="CP006365">
    <property type="protein sequence ID" value="AGU15070.1"/>
    <property type="molecule type" value="Genomic_DNA"/>
</dbReference>
<evidence type="ECO:0000259" key="13">
    <source>
        <dbReference type="PROSITE" id="PS51387"/>
    </source>
</evidence>
<evidence type="ECO:0000256" key="2">
    <source>
        <dbReference type="ARBA" id="ARBA00008000"/>
    </source>
</evidence>
<dbReference type="AlphaFoldDB" id="U3GUB7"/>
<dbReference type="InterPro" id="IPR016167">
    <property type="entry name" value="FAD-bd_PCMH_sub1"/>
</dbReference>
<dbReference type="GO" id="GO:1903457">
    <property type="term" value="P:lactate catabolic process"/>
    <property type="evidence" value="ECO:0007669"/>
    <property type="project" value="TreeGrafter"/>
</dbReference>
<dbReference type="EC" id="1.1.2.4" evidence="10"/>
<reference evidence="14 15" key="1">
    <citation type="journal article" date="2013" name="Genome Announc.">
        <title>Whole-Genome Sequence of the Clinical Strain Corynebacterium argentoratense DSM 44202, Isolated from a Human Throat Specimen.</title>
        <authorList>
            <person name="Bomholt C."/>
            <person name="Glaub A."/>
            <person name="Gravermann K."/>
            <person name="Albersmeier A."/>
            <person name="Brinkrolf K."/>
            <person name="Ruckert C."/>
            <person name="Tauch A."/>
        </authorList>
    </citation>
    <scope>NUCLEOTIDE SEQUENCE [LARGE SCALE GENOMIC DNA]</scope>
    <source>
        <strain evidence="14">DSM 44202</strain>
    </source>
</reference>
<dbReference type="GO" id="GO:0071949">
    <property type="term" value="F:FAD binding"/>
    <property type="evidence" value="ECO:0007669"/>
    <property type="project" value="InterPro"/>
</dbReference>
<evidence type="ECO:0000313" key="15">
    <source>
        <dbReference type="Proteomes" id="UP000016943"/>
    </source>
</evidence>
<keyword evidence="8" id="KW-0408">Iron</keyword>
<dbReference type="PATRIC" id="fig|1348662.3.peg.914"/>
<dbReference type="GO" id="GO:0051536">
    <property type="term" value="F:iron-sulfur cluster binding"/>
    <property type="evidence" value="ECO:0007669"/>
    <property type="project" value="UniProtKB-KW"/>
</dbReference>
<dbReference type="PROSITE" id="PS51387">
    <property type="entry name" value="FAD_PCMH"/>
    <property type="match status" value="1"/>
</dbReference>
<feature type="domain" description="FAD-binding PCMH-type" evidence="13">
    <location>
        <begin position="67"/>
        <end position="295"/>
    </location>
</feature>
<evidence type="ECO:0000259" key="12">
    <source>
        <dbReference type="PROSITE" id="PS51379"/>
    </source>
</evidence>
<dbReference type="InterPro" id="IPR017900">
    <property type="entry name" value="4Fe4S_Fe_S_CS"/>
</dbReference>
<evidence type="ECO:0000256" key="3">
    <source>
        <dbReference type="ARBA" id="ARBA00022630"/>
    </source>
</evidence>
<dbReference type="OrthoDB" id="9770306at2"/>
<dbReference type="InterPro" id="IPR004113">
    <property type="entry name" value="FAD-bd_oxidored_4_C"/>
</dbReference>
<dbReference type="SUPFAM" id="SSF55103">
    <property type="entry name" value="FAD-linked oxidases, C-terminal domain"/>
    <property type="match status" value="1"/>
</dbReference>
<protein>
    <recommendedName>
        <fullName evidence="10">D-lactate dehydrogenase (cytochrome)</fullName>
        <ecNumber evidence="10">1.1.2.4</ecNumber>
    </recommendedName>
</protein>
<dbReference type="Gene3D" id="3.30.465.10">
    <property type="match status" value="1"/>
</dbReference>
<feature type="region of interest" description="Disordered" evidence="11">
    <location>
        <begin position="1"/>
        <end position="26"/>
    </location>
</feature>
<gene>
    <name evidence="14" type="ORF">CARG_04655</name>
</gene>
<sequence length="980" mass="106123">MKKLGTPSPRHIGRPAGSTPQLDAVPEDRFKGTDAATVKALSDLVGADNVLHRISDLVRYASDASAYRLIPQVVVRPRDARDIAAVVQWANDNGRHIVFRSAGTSLNGQSITDDILMDLKTHFGGMRVLDGGERLWSRPGVILGDAQAVLSRHGYMIGADPGSTSVCTIGGVLADNSGGMRCSVDRDSYHTLEDATFVLPSGTIVDTTSPTADADLKAAEPQLYQGLVDIAERIRSDAELSAFLRKKFTIRNTNGLRLDAFLDEDSPTRMLMRLLVSSEGIFGAITESVIRTVKLPRHKAVAWVMLPSLRDAASYVHALVQAGAEACELLVAPVLRDAVGNFPAAKQHWSDLGDDAAALLLEVGGATDEELDEAIARTQSVLADAELLEPTVFDKTEKGMRGAWQIRSGLFGLFGAGRPDGSTYITEDVCFAPEDIGDASADLLNLLTEYDYPPLVMGHAAFGNLHFSMFPRLTEPEEVEHYANFIDDLAELVIDKYHGSLKAEHGTGVNMAPYVRREWGDVAWNIMWELKNLIDPHGILAPEVKLTRTEDIHLKNFKSFPKVEKEINACVECGFCEPVCPSRHVTVTPRQRIVLRREMARQPEGSKVLHQLQEEFQYDAVDMCAADGTCAIPCPVSINTGKVMKDMRAHEHSDSAQKAGINAAKNYATLEKAARGAVKAAYAVQQLTGSKTLATVANAARSLINNDLLPTVPGDLPAAASRLPDTDRSGATAVYFPACINRIFGISAHAPADRVEVPEAIVALGRRSGRPVWIPGDVAGSCCGTPWSSKGYTEGFKEKAQEIAQDLISWTDNGTLPVVVDAASCTHGLLAEVPKALDGDLKQQFAAVRILDTIEWLDQEVMDYLPLTQPVQRVAVHPNCSVEHMGLTETMVSILDKVANEVVVPEGATCCGTAGDRGLLHPELVESATREQARSLEGVEFDAYVSDNRTCEMGLEMTLDLPYESIATVLERASRPVVSP</sequence>
<dbReference type="Proteomes" id="UP000016943">
    <property type="component" value="Chromosome"/>
</dbReference>
<dbReference type="GeneID" id="78249720"/>
<dbReference type="HOGENOM" id="CLU_013688_0_0_11"/>